<sequence length="313" mass="35324">MEDARLTVGICYVVIPTILLPAFVRILYIFVSKKKYRSLECYRIMIQMGIAQCGGVVPAYVGFGLCLLLNDDSTGIFSLLCKFFIVGFRVEVCLNLVLALNRLKIICNLKYSDYFHTVLICVSWLLGLGLLAAMFAPCCTVTFRPNNFAVMYESVPAFQRFCSSLILIPPIFTFIVYIFLVFHLLKMKFTGLNSDLPSLKQEIPILIYAFVRFTFDFTFAFIYHYGNLPPTPLNKALITAGIAVSNTVVPPVLYLILHKELRRELWPFCGSKTKVSTVVPVVRSLRKKSTDPVLNESTAVMIHGELFFDASIT</sequence>
<dbReference type="SUPFAM" id="SSF81321">
    <property type="entry name" value="Family A G protein-coupled receptor-like"/>
    <property type="match status" value="1"/>
</dbReference>
<feature type="transmembrane region" description="Helical" evidence="1">
    <location>
        <begin position="49"/>
        <end position="70"/>
    </location>
</feature>
<dbReference type="Proteomes" id="UP000298663">
    <property type="component" value="Unassembled WGS sequence"/>
</dbReference>
<feature type="transmembrane region" description="Helical" evidence="1">
    <location>
        <begin position="163"/>
        <end position="185"/>
    </location>
</feature>
<feature type="transmembrane region" description="Helical" evidence="1">
    <location>
        <begin position="76"/>
        <end position="98"/>
    </location>
</feature>
<dbReference type="EMBL" id="AZBU02000006">
    <property type="protein sequence ID" value="TKR71945.1"/>
    <property type="molecule type" value="Genomic_DNA"/>
</dbReference>
<dbReference type="PANTHER" id="PTHR23021:SF11">
    <property type="entry name" value="SERPENTINE RECEPTOR, CLASS T"/>
    <property type="match status" value="1"/>
</dbReference>
<name>A0A4V6A0L1_STECR</name>
<reference evidence="2 3" key="2">
    <citation type="journal article" date="2019" name="G3 (Bethesda)">
        <title>Hybrid Assembly of the Genome of the Entomopathogenic Nematode Steinernema carpocapsae Identifies the X-Chromosome.</title>
        <authorList>
            <person name="Serra L."/>
            <person name="Macchietto M."/>
            <person name="Macias-Munoz A."/>
            <person name="McGill C.J."/>
            <person name="Rodriguez I.M."/>
            <person name="Rodriguez B."/>
            <person name="Murad R."/>
            <person name="Mortazavi A."/>
        </authorList>
    </citation>
    <scope>NUCLEOTIDE SEQUENCE [LARGE SCALE GENOMIC DNA]</scope>
    <source>
        <strain evidence="2 3">ALL</strain>
    </source>
</reference>
<dbReference type="Gene3D" id="1.20.1070.10">
    <property type="entry name" value="Rhodopsin 7-helix transmembrane proteins"/>
    <property type="match status" value="1"/>
</dbReference>
<dbReference type="PANTHER" id="PTHR23021">
    <property type="entry name" value="SERPENTINE RECEPTOR, CLASS T"/>
    <property type="match status" value="1"/>
</dbReference>
<keyword evidence="1" id="KW-0472">Membrane</keyword>
<evidence type="ECO:0008006" key="4">
    <source>
        <dbReference type="Google" id="ProtNLM"/>
    </source>
</evidence>
<feature type="transmembrane region" description="Helical" evidence="1">
    <location>
        <begin position="118"/>
        <end position="143"/>
    </location>
</feature>
<reference evidence="2 3" key="1">
    <citation type="journal article" date="2015" name="Genome Biol.">
        <title>Comparative genomics of Steinernema reveals deeply conserved gene regulatory networks.</title>
        <authorList>
            <person name="Dillman A.R."/>
            <person name="Macchietto M."/>
            <person name="Porter C.F."/>
            <person name="Rogers A."/>
            <person name="Williams B."/>
            <person name="Antoshechkin I."/>
            <person name="Lee M.M."/>
            <person name="Goodwin Z."/>
            <person name="Lu X."/>
            <person name="Lewis E.E."/>
            <person name="Goodrich-Blair H."/>
            <person name="Stock S.P."/>
            <person name="Adams B.J."/>
            <person name="Sternberg P.W."/>
            <person name="Mortazavi A."/>
        </authorList>
    </citation>
    <scope>NUCLEOTIDE SEQUENCE [LARGE SCALE GENOMIC DNA]</scope>
    <source>
        <strain evidence="2 3">ALL</strain>
    </source>
</reference>
<protein>
    <recommendedName>
        <fullName evidence="4">G-protein coupled receptors family 1 profile domain-containing protein</fullName>
    </recommendedName>
</protein>
<dbReference type="AlphaFoldDB" id="A0A4V6A0L1"/>
<keyword evidence="1" id="KW-1133">Transmembrane helix</keyword>
<keyword evidence="1" id="KW-0812">Transmembrane</keyword>
<dbReference type="InterPro" id="IPR019425">
    <property type="entry name" value="7TM_GPCR_serpentine_rcpt_Srt"/>
</dbReference>
<feature type="transmembrane region" description="Helical" evidence="1">
    <location>
        <begin position="237"/>
        <end position="257"/>
    </location>
</feature>
<evidence type="ECO:0000313" key="3">
    <source>
        <dbReference type="Proteomes" id="UP000298663"/>
    </source>
</evidence>
<feature type="transmembrane region" description="Helical" evidence="1">
    <location>
        <begin position="205"/>
        <end position="225"/>
    </location>
</feature>
<dbReference type="OrthoDB" id="5829915at2759"/>
<gene>
    <name evidence="2" type="ORF">L596_019473</name>
</gene>
<evidence type="ECO:0000313" key="2">
    <source>
        <dbReference type="EMBL" id="TKR71945.1"/>
    </source>
</evidence>
<keyword evidence="3" id="KW-1185">Reference proteome</keyword>
<comment type="caution">
    <text evidence="2">The sequence shown here is derived from an EMBL/GenBank/DDBJ whole genome shotgun (WGS) entry which is preliminary data.</text>
</comment>
<organism evidence="2 3">
    <name type="scientific">Steinernema carpocapsae</name>
    <name type="common">Entomopathogenic nematode</name>
    <dbReference type="NCBI Taxonomy" id="34508"/>
    <lineage>
        <taxon>Eukaryota</taxon>
        <taxon>Metazoa</taxon>
        <taxon>Ecdysozoa</taxon>
        <taxon>Nematoda</taxon>
        <taxon>Chromadorea</taxon>
        <taxon>Rhabditida</taxon>
        <taxon>Tylenchina</taxon>
        <taxon>Panagrolaimomorpha</taxon>
        <taxon>Strongyloidoidea</taxon>
        <taxon>Steinernematidae</taxon>
        <taxon>Steinernema</taxon>
    </lineage>
</organism>
<evidence type="ECO:0000256" key="1">
    <source>
        <dbReference type="SAM" id="Phobius"/>
    </source>
</evidence>
<proteinExistence type="predicted"/>
<feature type="transmembrane region" description="Helical" evidence="1">
    <location>
        <begin position="6"/>
        <end position="28"/>
    </location>
</feature>
<accession>A0A4V6A0L1</accession>